<name>A0A068WGT9_ECHGR</name>
<accession>A0A068WGT9</accession>
<feature type="transmembrane region" description="Helical" evidence="1">
    <location>
        <begin position="212"/>
        <end position="235"/>
    </location>
</feature>
<keyword evidence="1" id="KW-0812">Transmembrane</keyword>
<gene>
    <name evidence="2" type="ORF">EgrG_000950500</name>
</gene>
<dbReference type="OrthoDB" id="6267450at2759"/>
<keyword evidence="1" id="KW-1133">Transmembrane helix</keyword>
<evidence type="ECO:0000256" key="1">
    <source>
        <dbReference type="SAM" id="Phobius"/>
    </source>
</evidence>
<sequence length="307" mass="34502">MAPVGSVTSTAFRSCRYAGTEDLNIDVRGEHVLLYSTRPPPPSPISSLPGGYKSNCLTDMSHEATKPGFRSAKMEMTPQLLLVIGMAMMVSGSVYDEFEQWDPTHWVVRSTALVELPCYHQRYYPFNNLDRIEKVVWILPKQMSYLHMSPGNESEGWKVLDRAKNYTIVIEKVKMNVPDTVNGMYLCAALAQVAPPVGNNKTYAWYYRPFTYAWIAALVAIIAFGLFAATVHFRYKGGPVDSSKKEGSDIDSFTLTEVEQPSSLEKAKHCPVHFINSSSLLCHISDSLLSIPHPFPRSHCRHRQCTF</sequence>
<dbReference type="EMBL" id="LK028577">
    <property type="protein sequence ID" value="CDS16802.1"/>
    <property type="molecule type" value="Genomic_DNA"/>
</dbReference>
<evidence type="ECO:0000313" key="2">
    <source>
        <dbReference type="EMBL" id="CDS16802.1"/>
    </source>
</evidence>
<reference evidence="4" key="3">
    <citation type="submission" date="2020-10" db="UniProtKB">
        <authorList>
            <consortium name="WormBaseParasite"/>
        </authorList>
    </citation>
    <scope>IDENTIFICATION</scope>
</reference>
<dbReference type="Proteomes" id="UP000492820">
    <property type="component" value="Unassembled WGS sequence"/>
</dbReference>
<reference evidence="2" key="2">
    <citation type="submission" date="2014-06" db="EMBL/GenBank/DDBJ databases">
        <authorList>
            <person name="Aslett M."/>
        </authorList>
    </citation>
    <scope>NUCLEOTIDE SEQUENCE</scope>
</reference>
<evidence type="ECO:0000313" key="3">
    <source>
        <dbReference type="Proteomes" id="UP000492820"/>
    </source>
</evidence>
<protein>
    <submittedName>
        <fullName evidence="2 4">Expressed conserved protein</fullName>
    </submittedName>
</protein>
<keyword evidence="1" id="KW-0472">Membrane</keyword>
<dbReference type="AlphaFoldDB" id="A0A068WGT9"/>
<reference evidence="2 3" key="1">
    <citation type="journal article" date="2013" name="Nature">
        <title>The genomes of four tapeworm species reveal adaptations to parasitism.</title>
        <authorList>
            <person name="Tsai I.J."/>
            <person name="Zarowiecki M."/>
            <person name="Holroyd N."/>
            <person name="Garciarrubio A."/>
            <person name="Sanchez-Flores A."/>
            <person name="Brooks K.L."/>
            <person name="Tracey A."/>
            <person name="Bobes R.J."/>
            <person name="Fragoso G."/>
            <person name="Sciutto E."/>
            <person name="Aslett M."/>
            <person name="Beasley H."/>
            <person name="Bennett H.M."/>
            <person name="Cai J."/>
            <person name="Camicia F."/>
            <person name="Clark R."/>
            <person name="Cucher M."/>
            <person name="De Silva N."/>
            <person name="Day T.A."/>
            <person name="Deplazes P."/>
            <person name="Estrada K."/>
            <person name="Fernandez C."/>
            <person name="Holland P.W."/>
            <person name="Hou J."/>
            <person name="Hu S."/>
            <person name="Huckvale T."/>
            <person name="Hung S.S."/>
            <person name="Kamenetzky L."/>
            <person name="Keane J.A."/>
            <person name="Kiss F."/>
            <person name="Koziol U."/>
            <person name="Lambert O."/>
            <person name="Liu K."/>
            <person name="Luo X."/>
            <person name="Luo Y."/>
            <person name="Macchiaroli N."/>
            <person name="Nichol S."/>
            <person name="Paps J."/>
            <person name="Parkinson J."/>
            <person name="Pouchkina-Stantcheva N."/>
            <person name="Riddiford N."/>
            <person name="Rosenzvit M."/>
            <person name="Salinas G."/>
            <person name="Wasmuth J.D."/>
            <person name="Zamanian M."/>
            <person name="Zheng Y."/>
            <person name="Cai X."/>
            <person name="Soberon X."/>
            <person name="Olson P.D."/>
            <person name="Laclette J.P."/>
            <person name="Brehm K."/>
            <person name="Berriman M."/>
            <person name="Garciarrubio A."/>
            <person name="Bobes R.J."/>
            <person name="Fragoso G."/>
            <person name="Sanchez-Flores A."/>
            <person name="Estrada K."/>
            <person name="Cevallos M.A."/>
            <person name="Morett E."/>
            <person name="Gonzalez V."/>
            <person name="Portillo T."/>
            <person name="Ochoa-Leyva A."/>
            <person name="Jose M.V."/>
            <person name="Sciutto E."/>
            <person name="Landa A."/>
            <person name="Jimenez L."/>
            <person name="Valdes V."/>
            <person name="Carrero J.C."/>
            <person name="Larralde C."/>
            <person name="Morales-Montor J."/>
            <person name="Limon-Lason J."/>
            <person name="Soberon X."/>
            <person name="Laclette J.P."/>
        </authorList>
    </citation>
    <scope>NUCLEOTIDE SEQUENCE [LARGE SCALE GENOMIC DNA]</scope>
</reference>
<organism evidence="2">
    <name type="scientific">Echinococcus granulosus</name>
    <name type="common">Hydatid tapeworm</name>
    <dbReference type="NCBI Taxonomy" id="6210"/>
    <lineage>
        <taxon>Eukaryota</taxon>
        <taxon>Metazoa</taxon>
        <taxon>Spiralia</taxon>
        <taxon>Lophotrochozoa</taxon>
        <taxon>Platyhelminthes</taxon>
        <taxon>Cestoda</taxon>
        <taxon>Eucestoda</taxon>
        <taxon>Cyclophyllidea</taxon>
        <taxon>Taeniidae</taxon>
        <taxon>Echinococcus</taxon>
        <taxon>Echinococcus granulosus group</taxon>
    </lineage>
</organism>
<evidence type="ECO:0000313" key="4">
    <source>
        <dbReference type="WBParaSite" id="EgrG_000950500"/>
    </source>
</evidence>
<dbReference type="WBParaSite" id="EgrG_000950500">
    <property type="protein sequence ID" value="EgrG_000950500"/>
    <property type="gene ID" value="EgrG_000950500"/>
</dbReference>
<proteinExistence type="predicted"/>